<evidence type="ECO:0000256" key="2">
    <source>
        <dbReference type="ARBA" id="ARBA00022679"/>
    </source>
</evidence>
<dbReference type="GO" id="GO:0003886">
    <property type="term" value="F:DNA (cytosine-5-)-methyltransferase activity"/>
    <property type="evidence" value="ECO:0007669"/>
    <property type="project" value="UniProtKB-EC"/>
</dbReference>
<protein>
    <recommendedName>
        <fullName evidence="7">Cytosine-specific methyltransferase</fullName>
        <ecNumber evidence="7">2.1.1.37</ecNumber>
    </recommendedName>
</protein>
<feature type="active site" evidence="5">
    <location>
        <position position="82"/>
    </location>
</feature>
<dbReference type="InterPro" id="IPR031303">
    <property type="entry name" value="C5_meth_CS"/>
</dbReference>
<dbReference type="RefSeq" id="WP_069642780.1">
    <property type="nucleotide sequence ID" value="NZ_MIJE01000011.1"/>
</dbReference>
<evidence type="ECO:0000256" key="1">
    <source>
        <dbReference type="ARBA" id="ARBA00022603"/>
    </source>
</evidence>
<dbReference type="InterPro" id="IPR029063">
    <property type="entry name" value="SAM-dependent_MTases_sf"/>
</dbReference>
<keyword evidence="3 5" id="KW-0949">S-adenosyl-L-methionine</keyword>
<keyword evidence="4" id="KW-0680">Restriction system</keyword>
<dbReference type="Gene3D" id="3.90.120.30">
    <property type="match status" value="1"/>
</dbReference>
<accession>A0A1E5G2T1</accession>
<dbReference type="PROSITE" id="PS00095">
    <property type="entry name" value="C5_MTASE_2"/>
    <property type="match status" value="1"/>
</dbReference>
<name>A0A1E5G2T1_9FIRM</name>
<dbReference type="PROSITE" id="PS51679">
    <property type="entry name" value="SAM_MT_C5"/>
    <property type="match status" value="1"/>
</dbReference>
<dbReference type="Pfam" id="PF00145">
    <property type="entry name" value="DNA_methylase"/>
    <property type="match status" value="1"/>
</dbReference>
<dbReference type="EMBL" id="MIJE01000011">
    <property type="protein sequence ID" value="OEF97382.1"/>
    <property type="molecule type" value="Genomic_DNA"/>
</dbReference>
<evidence type="ECO:0000256" key="6">
    <source>
        <dbReference type="RuleBase" id="RU000416"/>
    </source>
</evidence>
<dbReference type="PANTHER" id="PTHR46098">
    <property type="entry name" value="TRNA (CYTOSINE(38)-C(5))-METHYLTRANSFERASE"/>
    <property type="match status" value="1"/>
</dbReference>
<dbReference type="NCBIfam" id="TIGR00675">
    <property type="entry name" value="dcm"/>
    <property type="match status" value="1"/>
</dbReference>
<evidence type="ECO:0000313" key="9">
    <source>
        <dbReference type="Proteomes" id="UP000094296"/>
    </source>
</evidence>
<evidence type="ECO:0000256" key="3">
    <source>
        <dbReference type="ARBA" id="ARBA00022691"/>
    </source>
</evidence>
<evidence type="ECO:0000313" key="8">
    <source>
        <dbReference type="EMBL" id="OEF97382.1"/>
    </source>
</evidence>
<evidence type="ECO:0000256" key="5">
    <source>
        <dbReference type="PROSITE-ProRule" id="PRU01016"/>
    </source>
</evidence>
<dbReference type="GO" id="GO:0032259">
    <property type="term" value="P:methylation"/>
    <property type="evidence" value="ECO:0007669"/>
    <property type="project" value="UniProtKB-KW"/>
</dbReference>
<comment type="similarity">
    <text evidence="5 6">Belongs to the class I-like SAM-binding methyltransferase superfamily. C5-methyltransferase family.</text>
</comment>
<evidence type="ECO:0000256" key="7">
    <source>
        <dbReference type="RuleBase" id="RU000417"/>
    </source>
</evidence>
<dbReference type="STRING" id="766136.BHF68_04015"/>
<dbReference type="Gene3D" id="3.40.50.150">
    <property type="entry name" value="Vaccinia Virus protein VP39"/>
    <property type="match status" value="1"/>
</dbReference>
<comment type="catalytic activity">
    <reaction evidence="7">
        <text>a 2'-deoxycytidine in DNA + S-adenosyl-L-methionine = a 5-methyl-2'-deoxycytidine in DNA + S-adenosyl-L-homocysteine + H(+)</text>
        <dbReference type="Rhea" id="RHEA:13681"/>
        <dbReference type="Rhea" id="RHEA-COMP:11369"/>
        <dbReference type="Rhea" id="RHEA-COMP:11370"/>
        <dbReference type="ChEBI" id="CHEBI:15378"/>
        <dbReference type="ChEBI" id="CHEBI:57856"/>
        <dbReference type="ChEBI" id="CHEBI:59789"/>
        <dbReference type="ChEBI" id="CHEBI:85452"/>
        <dbReference type="ChEBI" id="CHEBI:85454"/>
        <dbReference type="EC" id="2.1.1.37"/>
    </reaction>
</comment>
<keyword evidence="1 5" id="KW-0489">Methyltransferase</keyword>
<dbReference type="Proteomes" id="UP000094296">
    <property type="component" value="Unassembled WGS sequence"/>
</dbReference>
<dbReference type="SUPFAM" id="SSF53335">
    <property type="entry name" value="S-adenosyl-L-methionine-dependent methyltransferases"/>
    <property type="match status" value="1"/>
</dbReference>
<dbReference type="AlphaFoldDB" id="A0A1E5G2T1"/>
<dbReference type="PANTHER" id="PTHR46098:SF1">
    <property type="entry name" value="TRNA (CYTOSINE(38)-C(5))-METHYLTRANSFERASE"/>
    <property type="match status" value="1"/>
</dbReference>
<keyword evidence="9" id="KW-1185">Reference proteome</keyword>
<dbReference type="OrthoDB" id="9813719at2"/>
<evidence type="ECO:0000256" key="4">
    <source>
        <dbReference type="ARBA" id="ARBA00022747"/>
    </source>
</evidence>
<dbReference type="EC" id="2.1.1.37" evidence="7"/>
<reference evidence="8 9" key="1">
    <citation type="submission" date="2016-09" db="EMBL/GenBank/DDBJ databases">
        <title>Draft genome sequence for the type strain of Desulfuribacillus alkaliarsenatis AHT28, an obligately anaerobic, sulfidogenic bacterium isolated from Russian soda lake sediments.</title>
        <authorList>
            <person name="Abin C.A."/>
            <person name="Hollibaugh J.T."/>
        </authorList>
    </citation>
    <scope>NUCLEOTIDE SEQUENCE [LARGE SCALE GENOMIC DNA]</scope>
    <source>
        <strain evidence="8 9">AHT28</strain>
    </source>
</reference>
<sequence length="421" mass="47897">MEKSVVELFAGVGGFRLGLGQASEEFKFVWANQWEPSRKAQDAYECYISHFGNSDIHSNEDINKVDKNDIPQHSVLVGGFPCQDYSVARTGAQGIKGKKGVLWWDIYEILKAKTPPFVILENVDRLLKSPSSQRGKDFGVILGCFKELDYSVEWRVINAADYGFPQRRRRIFIFAYKNNTSYAKGLKEYNLNEIIEHTGFFQQGFPAEPISLELSNKSKSTFDFIFEDLIEVSDNFTLEFSNAGIMRGNEIHTQQLCASECYTVEQQTLKDILESNVDERYYLNGELDDWLYMKGPKRIERTNKNGHKYIFAEGGIAFPDPVDKPARTMLTSESSKNRSTHIIEDPLTGRKRKLTPIECERLNGFPDNWTNTGMSERFRYFCMGNALVVGLIEKMGITLSEIIDGETSSSSEKEDQLTAVS</sequence>
<dbReference type="PROSITE" id="PS00094">
    <property type="entry name" value="C5_MTASE_1"/>
    <property type="match status" value="1"/>
</dbReference>
<gene>
    <name evidence="8" type="ORF">BHF68_04015</name>
</gene>
<keyword evidence="2 5" id="KW-0808">Transferase</keyword>
<dbReference type="InterPro" id="IPR001525">
    <property type="entry name" value="C5_MeTfrase"/>
</dbReference>
<dbReference type="InterPro" id="IPR050750">
    <property type="entry name" value="C5-MTase"/>
</dbReference>
<dbReference type="PRINTS" id="PR00105">
    <property type="entry name" value="C5METTRFRASE"/>
</dbReference>
<proteinExistence type="inferred from homology"/>
<organism evidence="8 9">
    <name type="scientific">Desulfuribacillus alkaliarsenatis</name>
    <dbReference type="NCBI Taxonomy" id="766136"/>
    <lineage>
        <taxon>Bacteria</taxon>
        <taxon>Bacillati</taxon>
        <taxon>Bacillota</taxon>
        <taxon>Desulfuribacillia</taxon>
        <taxon>Desulfuribacillales</taxon>
        <taxon>Desulfuribacillaceae</taxon>
        <taxon>Desulfuribacillus</taxon>
    </lineage>
</organism>
<comment type="caution">
    <text evidence="8">The sequence shown here is derived from an EMBL/GenBank/DDBJ whole genome shotgun (WGS) entry which is preliminary data.</text>
</comment>
<dbReference type="GO" id="GO:0009307">
    <property type="term" value="P:DNA restriction-modification system"/>
    <property type="evidence" value="ECO:0007669"/>
    <property type="project" value="UniProtKB-KW"/>
</dbReference>
<dbReference type="InterPro" id="IPR018117">
    <property type="entry name" value="C5_DNA_meth_AS"/>
</dbReference>
<dbReference type="REBASE" id="172346">
    <property type="entry name" value="M.DalAHT28ORF4015P"/>
</dbReference>